<comment type="caution">
    <text evidence="1">The sequence shown here is derived from an EMBL/GenBank/DDBJ whole genome shotgun (WGS) entry which is preliminary data.</text>
</comment>
<dbReference type="AlphaFoldDB" id="A0A0F9CI27"/>
<accession>A0A0F9CI27</accession>
<evidence type="ECO:0000313" key="1">
    <source>
        <dbReference type="EMBL" id="KKK96341.1"/>
    </source>
</evidence>
<reference evidence="1" key="1">
    <citation type="journal article" date="2015" name="Nature">
        <title>Complex archaea that bridge the gap between prokaryotes and eukaryotes.</title>
        <authorList>
            <person name="Spang A."/>
            <person name="Saw J.H."/>
            <person name="Jorgensen S.L."/>
            <person name="Zaremba-Niedzwiedzka K."/>
            <person name="Martijn J."/>
            <person name="Lind A.E."/>
            <person name="van Eijk R."/>
            <person name="Schleper C."/>
            <person name="Guy L."/>
            <person name="Ettema T.J."/>
        </authorList>
    </citation>
    <scope>NUCLEOTIDE SEQUENCE</scope>
</reference>
<gene>
    <name evidence="1" type="ORF">LCGC14_2663720</name>
</gene>
<proteinExistence type="predicted"/>
<dbReference type="EMBL" id="LAZR01046528">
    <property type="protein sequence ID" value="KKK96341.1"/>
    <property type="molecule type" value="Genomic_DNA"/>
</dbReference>
<organism evidence="1">
    <name type="scientific">marine sediment metagenome</name>
    <dbReference type="NCBI Taxonomy" id="412755"/>
    <lineage>
        <taxon>unclassified sequences</taxon>
        <taxon>metagenomes</taxon>
        <taxon>ecological metagenomes</taxon>
    </lineage>
</organism>
<sequence length="66" mass="7470">MIRTYCDTCLNEIKPGEMIGVFSSIEYDLSGKSKGQPMKSEYMLCQPCKGKVKEKIVEMMADAKKK</sequence>
<feature type="non-terminal residue" evidence="1">
    <location>
        <position position="66"/>
    </location>
</feature>
<protein>
    <submittedName>
        <fullName evidence="1">Uncharacterized protein</fullName>
    </submittedName>
</protein>
<name>A0A0F9CI27_9ZZZZ</name>